<dbReference type="RefSeq" id="WP_075712460.1">
    <property type="nucleotide sequence ID" value="NZ_MJIE01000001.1"/>
</dbReference>
<dbReference type="InterPro" id="IPR025736">
    <property type="entry name" value="PucR_C-HTH_dom"/>
</dbReference>
<gene>
    <name evidence="4" type="ORF">BHK98_04930</name>
</gene>
<feature type="domain" description="CdaR GGDEF-like" evidence="3">
    <location>
        <begin position="278"/>
        <end position="396"/>
    </location>
</feature>
<evidence type="ECO:0000259" key="3">
    <source>
        <dbReference type="Pfam" id="PF17853"/>
    </source>
</evidence>
<dbReference type="OrthoDB" id="9792148at2"/>
<evidence type="ECO:0000259" key="2">
    <source>
        <dbReference type="Pfam" id="PF13556"/>
    </source>
</evidence>
<proteinExistence type="inferred from homology"/>
<dbReference type="PANTHER" id="PTHR33744">
    <property type="entry name" value="CARBOHYDRATE DIACID REGULATOR"/>
    <property type="match status" value="1"/>
</dbReference>
<dbReference type="Pfam" id="PF13556">
    <property type="entry name" value="HTH_30"/>
    <property type="match status" value="1"/>
</dbReference>
<dbReference type="PANTHER" id="PTHR33744:SF1">
    <property type="entry name" value="DNA-BINDING TRANSCRIPTIONAL ACTIVATOR ADER"/>
    <property type="match status" value="1"/>
</dbReference>
<dbReference type="InterPro" id="IPR051448">
    <property type="entry name" value="CdaR-like_regulators"/>
</dbReference>
<evidence type="ECO:0000313" key="5">
    <source>
        <dbReference type="Proteomes" id="UP000187404"/>
    </source>
</evidence>
<evidence type="ECO:0000313" key="4">
    <source>
        <dbReference type="EMBL" id="OLR55465.1"/>
    </source>
</evidence>
<dbReference type="EMBL" id="MJIE01000001">
    <property type="protein sequence ID" value="OLR55465.1"/>
    <property type="molecule type" value="Genomic_DNA"/>
</dbReference>
<comment type="similarity">
    <text evidence="1">Belongs to the CdaR family.</text>
</comment>
<dbReference type="STRING" id="1261640.BHK98_04930"/>
<reference evidence="4 5" key="1">
    <citation type="journal article" date="2016" name="Appl. Environ. Microbiol.">
        <title>Function and Phylogeny of Bacterial Butyryl Coenzyme A:Acetate Transferases and Their Diversity in the Proximal Colon of Swine.</title>
        <authorList>
            <person name="Trachsel J."/>
            <person name="Bayles D.O."/>
            <person name="Looft T."/>
            <person name="Levine U.Y."/>
            <person name="Allen H.K."/>
        </authorList>
    </citation>
    <scope>NUCLEOTIDE SEQUENCE [LARGE SCALE GENOMIC DNA]</scope>
    <source>
        <strain evidence="4 5">68-3-10</strain>
    </source>
</reference>
<dbReference type="AlphaFoldDB" id="A0A1Q9JGZ9"/>
<accession>A0A1Q9JGZ9</accession>
<feature type="domain" description="PucR C-terminal helix-turn-helix" evidence="2">
    <location>
        <begin position="450"/>
        <end position="498"/>
    </location>
</feature>
<dbReference type="Proteomes" id="UP000187404">
    <property type="component" value="Unassembled WGS sequence"/>
</dbReference>
<dbReference type="Gene3D" id="1.10.10.2840">
    <property type="entry name" value="PucR C-terminal helix-turn-helix domain"/>
    <property type="match status" value="1"/>
</dbReference>
<keyword evidence="5" id="KW-1185">Reference proteome</keyword>
<organism evidence="4 5">
    <name type="scientific">Hornefia porci</name>
    <dbReference type="NCBI Taxonomy" id="2652292"/>
    <lineage>
        <taxon>Bacteria</taxon>
        <taxon>Bacillati</taxon>
        <taxon>Bacillota</taxon>
        <taxon>Clostridia</taxon>
        <taxon>Peptostreptococcales</taxon>
        <taxon>Anaerovoracaceae</taxon>
        <taxon>Hornefia</taxon>
    </lineage>
</organism>
<protein>
    <recommendedName>
        <fullName evidence="6">PucR C-terminal helix-turn-helix domain-containing protein</fullName>
    </recommendedName>
</protein>
<comment type="caution">
    <text evidence="4">The sequence shown here is derived from an EMBL/GenBank/DDBJ whole genome shotgun (WGS) entry which is preliminary data.</text>
</comment>
<dbReference type="Pfam" id="PF17853">
    <property type="entry name" value="GGDEF_2"/>
    <property type="match status" value="1"/>
</dbReference>
<evidence type="ECO:0000256" key="1">
    <source>
        <dbReference type="ARBA" id="ARBA00006754"/>
    </source>
</evidence>
<sequence length="514" mass="59323">MSVHLAVIKDELNELNGFDPEYIEMIPDAAGTRGIRWWRPGDGAGDPRYLYIAEDEKLLEEAEEIPVNLIFCSGKTKNELGRALYANMLVLRKNIPVERIFPAVARICEEYSAWDSDLCTAVMEERSLEDFMSIAIQKLKNPFGIYDAAQALIYHSPITAEEARGTIWEESLAQEYPTVSFFNRSEIEWVNRKFMSGDKPVLMNPRRDPEHCYLMGAIRADGRQIGSIGMADLREPITQGQLELCHRIGQLLNYIFKFRTHAYSNEEDVFYALQLIAGKSNDARTVEQHLARLGWTTKDDYYMAAFRFSDGFTISREGHSYHRRIQKKYPKALIFYYSDYIITVMRRKDCDLLEPGEREELENFCLGSRMYCGVSNCFHDFMDLGTYFVQCSNALHYAELDADERRCVAFTEKYMEVLLDELKKTGDLRSLCDPGILALSRSDRNNREELLESIRMYLVNGRSVAATAREMFIHRNTLTYRLQTAENFLGVHLDDLNENEIVQVLLSCIILRGK</sequence>
<dbReference type="InterPro" id="IPR042070">
    <property type="entry name" value="PucR_C-HTH_sf"/>
</dbReference>
<evidence type="ECO:0008006" key="6">
    <source>
        <dbReference type="Google" id="ProtNLM"/>
    </source>
</evidence>
<dbReference type="InterPro" id="IPR041522">
    <property type="entry name" value="CdaR_GGDEF"/>
</dbReference>
<name>A0A1Q9JGZ9_9FIRM</name>